<reference evidence="2 3" key="1">
    <citation type="journal article" date="2014" name="Genome Announc.">
        <title>Draft genome sequence of Sclerotinia borealis, a psychrophilic plant pathogenic fungus.</title>
        <authorList>
            <person name="Mardanov A.V."/>
            <person name="Beletsky A.V."/>
            <person name="Kadnikov V.V."/>
            <person name="Ignatov A.N."/>
            <person name="Ravin N.V."/>
        </authorList>
    </citation>
    <scope>NUCLEOTIDE SEQUENCE [LARGE SCALE GENOMIC DNA]</scope>
    <source>
        <strain evidence="3">F-4157</strain>
    </source>
</reference>
<dbReference type="PANTHER" id="PTHR35910">
    <property type="entry name" value="2EXR DOMAIN-CONTAINING PROTEIN"/>
    <property type="match status" value="1"/>
</dbReference>
<dbReference type="STRING" id="1432307.W9CRH2"/>
<evidence type="ECO:0000313" key="3">
    <source>
        <dbReference type="Proteomes" id="UP000019487"/>
    </source>
</evidence>
<gene>
    <name evidence="2" type="ORF">SBOR_1113</name>
</gene>
<evidence type="ECO:0000313" key="2">
    <source>
        <dbReference type="EMBL" id="ESZ98451.1"/>
    </source>
</evidence>
<name>W9CRH2_SCLBF</name>
<proteinExistence type="predicted"/>
<dbReference type="PANTHER" id="PTHR35910:SF1">
    <property type="entry name" value="2EXR DOMAIN-CONTAINING PROTEIN"/>
    <property type="match status" value="1"/>
</dbReference>
<comment type="caution">
    <text evidence="2">The sequence shown here is derived from an EMBL/GenBank/DDBJ whole genome shotgun (WGS) entry which is preliminary data.</text>
</comment>
<keyword evidence="3" id="KW-1185">Reference proteome</keyword>
<dbReference type="EMBL" id="AYSA01000041">
    <property type="protein sequence ID" value="ESZ98451.1"/>
    <property type="molecule type" value="Genomic_DNA"/>
</dbReference>
<organism evidence="2 3">
    <name type="scientific">Sclerotinia borealis (strain F-4128)</name>
    <dbReference type="NCBI Taxonomy" id="1432307"/>
    <lineage>
        <taxon>Eukaryota</taxon>
        <taxon>Fungi</taxon>
        <taxon>Dikarya</taxon>
        <taxon>Ascomycota</taxon>
        <taxon>Pezizomycotina</taxon>
        <taxon>Leotiomycetes</taxon>
        <taxon>Helotiales</taxon>
        <taxon>Sclerotiniaceae</taxon>
        <taxon>Sclerotinia</taxon>
    </lineage>
</organism>
<dbReference type="Pfam" id="PF20150">
    <property type="entry name" value="2EXR"/>
    <property type="match status" value="1"/>
</dbReference>
<dbReference type="InterPro" id="IPR045518">
    <property type="entry name" value="2EXR"/>
</dbReference>
<feature type="domain" description="2EXR" evidence="1">
    <location>
        <begin position="10"/>
        <end position="90"/>
    </location>
</feature>
<dbReference type="AlphaFoldDB" id="W9CRH2"/>
<protein>
    <recommendedName>
        <fullName evidence="1">2EXR domain-containing protein</fullName>
    </recommendedName>
</protein>
<dbReference type="HOGENOM" id="CLU_1086483_0_0_1"/>
<evidence type="ECO:0000259" key="1">
    <source>
        <dbReference type="Pfam" id="PF20150"/>
    </source>
</evidence>
<sequence length="256" mass="28468">MSSTTTETTFHPFPRLSPQLRCKIWRASFPGPRLILVSIEEGNLVSNASLPISLQVCQESRYETLRFYKLRFAVDPSNARIYFNPECDAIQLLSPRPMDPNSLAAYSRLFSMASVAIKNDIKAVCMHVTWASETTIRVLRTDTGEAPFTSLFGPDCQVFLFTDKSQMLPFPQATWKPKRQTVTQSSDLGSGVKAIFGTTKFTSIVHAMTMKFGTASQGFRSLSKIGPHISMGLVVWSGSILKLPCRIEDCHECSAV</sequence>
<accession>W9CRH2</accession>
<dbReference type="Proteomes" id="UP000019487">
    <property type="component" value="Unassembled WGS sequence"/>
</dbReference>
<dbReference type="OrthoDB" id="3488730at2759"/>